<dbReference type="Proteomes" id="UP000034665">
    <property type="component" value="Unassembled WGS sequence"/>
</dbReference>
<evidence type="ECO:0000313" key="2">
    <source>
        <dbReference type="Proteomes" id="UP000034665"/>
    </source>
</evidence>
<proteinExistence type="predicted"/>
<evidence type="ECO:0000313" key="1">
    <source>
        <dbReference type="EMBL" id="KKR12202.1"/>
    </source>
</evidence>
<accession>A0A0G0REY5</accession>
<comment type="caution">
    <text evidence="1">The sequence shown here is derived from an EMBL/GenBank/DDBJ whole genome shotgun (WGS) entry which is preliminary data.</text>
</comment>
<sequence>MQRVSYNGYYNSLPSYGWGFDSPYPLHLTNTPKGVFVLSKDTTHFTCVLLHFVVI</sequence>
<dbReference type="AlphaFoldDB" id="A0A0G0REY5"/>
<organism evidence="1 2">
    <name type="scientific">Candidatus Wolfebacteria bacterium GW2011_GWC2_39_22</name>
    <dbReference type="NCBI Taxonomy" id="1619013"/>
    <lineage>
        <taxon>Bacteria</taxon>
        <taxon>Candidatus Wolfeibacteriota</taxon>
    </lineage>
</organism>
<protein>
    <submittedName>
        <fullName evidence="1">Uncharacterized protein</fullName>
    </submittedName>
</protein>
<gene>
    <name evidence="1" type="ORF">UT41_C0003G0129</name>
</gene>
<dbReference type="EMBL" id="LBWR01000003">
    <property type="protein sequence ID" value="KKR12202.1"/>
    <property type="molecule type" value="Genomic_DNA"/>
</dbReference>
<name>A0A0G0REY5_9BACT</name>
<reference evidence="1 2" key="1">
    <citation type="journal article" date="2015" name="Nature">
        <title>rRNA introns, odd ribosomes, and small enigmatic genomes across a large radiation of phyla.</title>
        <authorList>
            <person name="Brown C.T."/>
            <person name="Hug L.A."/>
            <person name="Thomas B.C."/>
            <person name="Sharon I."/>
            <person name="Castelle C.J."/>
            <person name="Singh A."/>
            <person name="Wilkins M.J."/>
            <person name="Williams K.H."/>
            <person name="Banfield J.F."/>
        </authorList>
    </citation>
    <scope>NUCLEOTIDE SEQUENCE [LARGE SCALE GENOMIC DNA]</scope>
</reference>